<proteinExistence type="inferred from homology"/>
<feature type="domain" description="4Fe-4S Mo/W bis-MGD-type" evidence="9">
    <location>
        <begin position="67"/>
        <end position="111"/>
    </location>
</feature>
<dbReference type="Gene3D" id="3.40.50.12440">
    <property type="match status" value="1"/>
</dbReference>
<evidence type="ECO:0000313" key="10">
    <source>
        <dbReference type="EMBL" id="RDB57305.1"/>
    </source>
</evidence>
<evidence type="ECO:0000259" key="7">
    <source>
        <dbReference type="Pfam" id="PF00384"/>
    </source>
</evidence>
<comment type="similarity">
    <text evidence="1">Belongs to the prokaryotic molybdopterin-containing oxidoreductase family.</text>
</comment>
<dbReference type="STRING" id="1034345.GCA_000236865_01437"/>
<evidence type="ECO:0000256" key="3">
    <source>
        <dbReference type="ARBA" id="ARBA00022729"/>
    </source>
</evidence>
<dbReference type="Pfam" id="PF04879">
    <property type="entry name" value="Molybdop_Fe4S4"/>
    <property type="match status" value="1"/>
</dbReference>
<dbReference type="GO" id="GO:0016491">
    <property type="term" value="F:oxidoreductase activity"/>
    <property type="evidence" value="ECO:0007669"/>
    <property type="project" value="UniProtKB-KW"/>
</dbReference>
<evidence type="ECO:0000256" key="5">
    <source>
        <dbReference type="ARBA" id="ARBA00023004"/>
    </source>
</evidence>
<dbReference type="Proteomes" id="UP000253792">
    <property type="component" value="Unassembled WGS sequence"/>
</dbReference>
<dbReference type="InterPro" id="IPR050612">
    <property type="entry name" value="Prok_Mopterin_Oxidored"/>
</dbReference>
<dbReference type="PANTHER" id="PTHR43742:SF6">
    <property type="entry name" value="OXIDOREDUCTASE YYAE-RELATED"/>
    <property type="match status" value="1"/>
</dbReference>
<feature type="domain" description="Molybdopterin dinucleotide-binding" evidence="8">
    <location>
        <begin position="686"/>
        <end position="765"/>
    </location>
</feature>
<evidence type="ECO:0000256" key="1">
    <source>
        <dbReference type="ARBA" id="ARBA00010312"/>
    </source>
</evidence>
<dbReference type="InterPro" id="IPR009010">
    <property type="entry name" value="Asp_de-COase-like_dom_sf"/>
</dbReference>
<keyword evidence="11" id="KW-1185">Reference proteome</keyword>
<dbReference type="Gene3D" id="2.40.40.20">
    <property type="match status" value="1"/>
</dbReference>
<dbReference type="Gene3D" id="3.30.2070.10">
    <property type="entry name" value="Formate dehydrogenase/DMSO reductase"/>
    <property type="match status" value="1"/>
</dbReference>
<dbReference type="Gene3D" id="3.40.50.740">
    <property type="match status" value="1"/>
</dbReference>
<keyword evidence="3" id="KW-0732">Signal</keyword>
<keyword evidence="6" id="KW-0411">Iron-sulfur</keyword>
<dbReference type="Gene3D" id="3.40.228.10">
    <property type="entry name" value="Dimethylsulfoxide Reductase, domain 2"/>
    <property type="match status" value="1"/>
</dbReference>
<dbReference type="Pfam" id="PF01568">
    <property type="entry name" value="Molydop_binding"/>
    <property type="match status" value="1"/>
</dbReference>
<dbReference type="InterPro" id="IPR006657">
    <property type="entry name" value="MoPterin_dinucl-bd_dom"/>
</dbReference>
<feature type="domain" description="Molybdopterin oxidoreductase" evidence="7">
    <location>
        <begin position="115"/>
        <end position="584"/>
    </location>
</feature>
<keyword evidence="2" id="KW-0479">Metal-binding</keyword>
<keyword evidence="5" id="KW-0408">Iron</keyword>
<dbReference type="InterPro" id="IPR006963">
    <property type="entry name" value="Mopterin_OxRdtase_4Fe-4S_dom"/>
</dbReference>
<sequence>MWNEGEDMEGSKRMRAVLNRRSFLRLGAASGALAAVGGMATTQGWLAPAQATAAPEERTAFTYHNEHCLCNCMLQCTVRDGRLVMVQPRPNSDKRFQNVCLKGISEIEHIYGEARIQSPMRRVGERGSGQFEVISWDEAFKIIAENFQATIDKYGSQALWIQYSTEASQRFSPLLASILGAQAGGLNGYDMGQGNGQGQAFGWSGMFALNTIWEWKQANVVLMANCNVLETGMMWSRAFLDAQAAGTKIIVLDPRFTATASKADQWVGLRAGTDPAFFLGMVKYLLDNDLCDREHMLAHTSFPFLVNANTGEVLGEMHDTVDKETGKPKQVKAPYVWDSATGAAVLHDTPGAQPALEGTFTVDGVQYITEYDLLKQQMADYTLDWAEGVTGVPADTIAQVAREYAKGPSIICNGVGGIDKFFNNDIAGHCYALIASLTGNYGKRGTGCGIYHYHTVLSEAKLGAWKLPENRKPTPSKKGFYDIVSTDDVHAAMFFGDIPTQKAANWAKTQRWLDSLDFVCLADIYHSSVVDYVDLVLPVCSKFECADSVGGVKNANGYILENQKVLDPLFDSKSDFYIEKGIAEAMGLGGLYPENGEEYARAILTTDDPSCEGITLEALNRENGACKLVLDWDDTVGEEVGMTYATPSTKQEPYYENMLAWGQAFPQWERPNEAYPENPLREKYPLQFSQARSRFRVHSTYSGAKWIQQLFEPHIELNPSDAAARGLVDGDEVEVYNDRGSFRTKLRLNNAVQPESAFMAESTYRQYLDGTLMQSVSNDTMNPRGYDMMFGPMIPYNDTLIEIKKAGE</sequence>
<dbReference type="SUPFAM" id="SSF53706">
    <property type="entry name" value="Formate dehydrogenase/DMSO reductase, domains 1-3"/>
    <property type="match status" value="1"/>
</dbReference>
<evidence type="ECO:0000259" key="9">
    <source>
        <dbReference type="Pfam" id="PF04879"/>
    </source>
</evidence>
<dbReference type="OrthoDB" id="3196311at2"/>
<name>A0A369LGQ1_9ACTN</name>
<dbReference type="PROSITE" id="PS51318">
    <property type="entry name" value="TAT"/>
    <property type="match status" value="1"/>
</dbReference>
<gene>
    <name evidence="10" type="ORF">C1880_00295</name>
</gene>
<dbReference type="GO" id="GO:0046872">
    <property type="term" value="F:metal ion binding"/>
    <property type="evidence" value="ECO:0007669"/>
    <property type="project" value="UniProtKB-KW"/>
</dbReference>
<keyword evidence="4" id="KW-0560">Oxidoreductase</keyword>
<evidence type="ECO:0000256" key="6">
    <source>
        <dbReference type="ARBA" id="ARBA00023014"/>
    </source>
</evidence>
<dbReference type="PANTHER" id="PTHR43742">
    <property type="entry name" value="TRIMETHYLAMINE-N-OXIDE REDUCTASE"/>
    <property type="match status" value="1"/>
</dbReference>
<evidence type="ECO:0000256" key="4">
    <source>
        <dbReference type="ARBA" id="ARBA00023002"/>
    </source>
</evidence>
<protein>
    <submittedName>
        <fullName evidence="10">Molybdopterin oxidoreductase</fullName>
    </submittedName>
</protein>
<dbReference type="Gene3D" id="2.20.25.90">
    <property type="entry name" value="ADC-like domains"/>
    <property type="match status" value="1"/>
</dbReference>
<evidence type="ECO:0000313" key="11">
    <source>
        <dbReference type="Proteomes" id="UP000253792"/>
    </source>
</evidence>
<dbReference type="EMBL" id="PPTP01000001">
    <property type="protein sequence ID" value="RDB57305.1"/>
    <property type="molecule type" value="Genomic_DNA"/>
</dbReference>
<dbReference type="GO" id="GO:0043546">
    <property type="term" value="F:molybdopterin cofactor binding"/>
    <property type="evidence" value="ECO:0007669"/>
    <property type="project" value="InterPro"/>
</dbReference>
<evidence type="ECO:0000256" key="2">
    <source>
        <dbReference type="ARBA" id="ARBA00022723"/>
    </source>
</evidence>
<dbReference type="GO" id="GO:0051536">
    <property type="term" value="F:iron-sulfur cluster binding"/>
    <property type="evidence" value="ECO:0007669"/>
    <property type="project" value="UniProtKB-KW"/>
</dbReference>
<organism evidence="10 11">
    <name type="scientific">Senegalimassilia anaerobia</name>
    <dbReference type="NCBI Taxonomy" id="1473216"/>
    <lineage>
        <taxon>Bacteria</taxon>
        <taxon>Bacillati</taxon>
        <taxon>Actinomycetota</taxon>
        <taxon>Coriobacteriia</taxon>
        <taxon>Coriobacteriales</taxon>
        <taxon>Coriobacteriaceae</taxon>
        <taxon>Senegalimassilia</taxon>
    </lineage>
</organism>
<dbReference type="InterPro" id="IPR006311">
    <property type="entry name" value="TAT_signal"/>
</dbReference>
<reference evidence="10 11" key="1">
    <citation type="journal article" date="2018" name="Elife">
        <title>Discovery and characterization of a prevalent human gut bacterial enzyme sufficient for the inactivation of a family of plant toxins.</title>
        <authorList>
            <person name="Koppel N."/>
            <person name="Bisanz J.E."/>
            <person name="Pandelia M.E."/>
            <person name="Turnbaugh P.J."/>
            <person name="Balskus E.P."/>
        </authorList>
    </citation>
    <scope>NUCLEOTIDE SEQUENCE [LARGE SCALE GENOMIC DNA]</scope>
    <source>
        <strain evidence="11">anaerobia AP69FAA</strain>
    </source>
</reference>
<evidence type="ECO:0000259" key="8">
    <source>
        <dbReference type="Pfam" id="PF01568"/>
    </source>
</evidence>
<dbReference type="AlphaFoldDB" id="A0A369LGQ1"/>
<accession>A0A369LGQ1</accession>
<comment type="caution">
    <text evidence="10">The sequence shown here is derived from an EMBL/GenBank/DDBJ whole genome shotgun (WGS) entry which is preliminary data.</text>
</comment>
<dbReference type="SUPFAM" id="SSF50692">
    <property type="entry name" value="ADC-like"/>
    <property type="match status" value="1"/>
</dbReference>
<dbReference type="Pfam" id="PF00384">
    <property type="entry name" value="Molybdopterin"/>
    <property type="match status" value="1"/>
</dbReference>
<dbReference type="InterPro" id="IPR006656">
    <property type="entry name" value="Mopterin_OxRdtase"/>
</dbReference>